<keyword evidence="3" id="KW-0206">Cytoskeleton</keyword>
<evidence type="ECO:0000256" key="2">
    <source>
        <dbReference type="ARBA" id="ARBA00023186"/>
    </source>
</evidence>
<name>A0A1X2GQ10_9FUNG</name>
<comment type="subunit">
    <text evidence="3">Supercomplex made of cofactors A to E. Cofactors A and D function by capturing and stabilizing tubulin in a quasi-native conformation. Cofactor E binds to the cofactor D-tubulin complex; interaction with cofactor C then causes the release of tubulin polypeptides that are committed to the native state.</text>
</comment>
<gene>
    <name evidence="4" type="ORF">DM01DRAFT_1318289</name>
</gene>
<sequence length="107" mass="12490">MTLKELKIKTNVVKRIYKEHIAYGKEAESQQKRIDKLIEQGADEADIRKQNEVLDETFQMIPDVNKRLAKAYQELLDMTEDSQYESTVELQEALTTLQDFDPDQLAQ</sequence>
<comment type="subcellular location">
    <subcellularLocation>
        <location evidence="3">Cytoplasm</location>
        <location evidence="3">Cytoskeleton</location>
    </subcellularLocation>
</comment>
<dbReference type="Proteomes" id="UP000242146">
    <property type="component" value="Unassembled WGS sequence"/>
</dbReference>
<evidence type="ECO:0000256" key="3">
    <source>
        <dbReference type="RuleBase" id="RU364030"/>
    </source>
</evidence>
<keyword evidence="3" id="KW-0963">Cytoplasm</keyword>
<evidence type="ECO:0000256" key="1">
    <source>
        <dbReference type="ARBA" id="ARBA00006806"/>
    </source>
</evidence>
<dbReference type="GO" id="GO:0007021">
    <property type="term" value="P:tubulin complex assembly"/>
    <property type="evidence" value="ECO:0007669"/>
    <property type="project" value="UniProtKB-UniRule"/>
</dbReference>
<dbReference type="InterPro" id="IPR036126">
    <property type="entry name" value="TBCA_sf"/>
</dbReference>
<protein>
    <recommendedName>
        <fullName evidence="3">Tubulin-specific chaperone A</fullName>
    </recommendedName>
</protein>
<dbReference type="GO" id="GO:0007023">
    <property type="term" value="P:post-chaperonin tubulin folding pathway"/>
    <property type="evidence" value="ECO:0007669"/>
    <property type="project" value="UniProtKB-UniRule"/>
</dbReference>
<keyword evidence="2 3" id="KW-0143">Chaperone</keyword>
<evidence type="ECO:0000313" key="4">
    <source>
        <dbReference type="EMBL" id="ORX58822.1"/>
    </source>
</evidence>
<keyword evidence="5" id="KW-1185">Reference proteome</keyword>
<comment type="caution">
    <text evidence="4">The sequence shown here is derived from an EMBL/GenBank/DDBJ whole genome shotgun (WGS) entry which is preliminary data.</text>
</comment>
<keyword evidence="3" id="KW-0493">Microtubule</keyword>
<dbReference type="Pfam" id="PF02970">
    <property type="entry name" value="TBCA"/>
    <property type="match status" value="1"/>
</dbReference>
<dbReference type="SUPFAM" id="SSF46988">
    <property type="entry name" value="Tubulin chaperone cofactor A"/>
    <property type="match status" value="1"/>
</dbReference>
<accession>A0A1X2GQ10</accession>
<dbReference type="OrthoDB" id="296187at2759"/>
<dbReference type="GO" id="GO:0005874">
    <property type="term" value="C:microtubule"/>
    <property type="evidence" value="ECO:0007669"/>
    <property type="project" value="UniProtKB-KW"/>
</dbReference>
<dbReference type="GO" id="GO:0005829">
    <property type="term" value="C:cytosol"/>
    <property type="evidence" value="ECO:0007669"/>
    <property type="project" value="TreeGrafter"/>
</dbReference>
<dbReference type="AlphaFoldDB" id="A0A1X2GQ10"/>
<dbReference type="EMBL" id="MCGT01000006">
    <property type="protein sequence ID" value="ORX58822.1"/>
    <property type="molecule type" value="Genomic_DNA"/>
</dbReference>
<comment type="similarity">
    <text evidence="1 3">Belongs to the TBCA family.</text>
</comment>
<dbReference type="InterPro" id="IPR004226">
    <property type="entry name" value="TBCA"/>
</dbReference>
<reference evidence="4 5" key="1">
    <citation type="submission" date="2016-07" db="EMBL/GenBank/DDBJ databases">
        <title>Pervasive Adenine N6-methylation of Active Genes in Fungi.</title>
        <authorList>
            <consortium name="DOE Joint Genome Institute"/>
            <person name="Mondo S.J."/>
            <person name="Dannebaum R.O."/>
            <person name="Kuo R.C."/>
            <person name="Labutti K."/>
            <person name="Haridas S."/>
            <person name="Kuo A."/>
            <person name="Salamov A."/>
            <person name="Ahrendt S.R."/>
            <person name="Lipzen A."/>
            <person name="Sullivan W."/>
            <person name="Andreopoulos W.B."/>
            <person name="Clum A."/>
            <person name="Lindquist E."/>
            <person name="Daum C."/>
            <person name="Ramamoorthy G.K."/>
            <person name="Gryganskyi A."/>
            <person name="Culley D."/>
            <person name="Magnuson J.K."/>
            <person name="James T.Y."/>
            <person name="O'Malley M.A."/>
            <person name="Stajich J.E."/>
            <person name="Spatafora J.W."/>
            <person name="Visel A."/>
            <person name="Grigoriev I.V."/>
        </authorList>
    </citation>
    <scope>NUCLEOTIDE SEQUENCE [LARGE SCALE GENOMIC DNA]</scope>
    <source>
        <strain evidence="4 5">NRRL 3301</strain>
    </source>
</reference>
<dbReference type="PANTHER" id="PTHR21500:SF0">
    <property type="entry name" value="TUBULIN-SPECIFIC CHAPERONE A"/>
    <property type="match status" value="1"/>
</dbReference>
<proteinExistence type="inferred from homology"/>
<dbReference type="STRING" id="101127.A0A1X2GQ10"/>
<evidence type="ECO:0000313" key="5">
    <source>
        <dbReference type="Proteomes" id="UP000242146"/>
    </source>
</evidence>
<dbReference type="Gene3D" id="1.20.58.90">
    <property type="match status" value="1"/>
</dbReference>
<dbReference type="GO" id="GO:0048487">
    <property type="term" value="F:beta-tubulin binding"/>
    <property type="evidence" value="ECO:0007669"/>
    <property type="project" value="InterPro"/>
</dbReference>
<dbReference type="PANTHER" id="PTHR21500">
    <property type="entry name" value="TUBULIN-SPECIFIC CHAPERONE A"/>
    <property type="match status" value="1"/>
</dbReference>
<organism evidence="4 5">
    <name type="scientific">Hesseltinella vesiculosa</name>
    <dbReference type="NCBI Taxonomy" id="101127"/>
    <lineage>
        <taxon>Eukaryota</taxon>
        <taxon>Fungi</taxon>
        <taxon>Fungi incertae sedis</taxon>
        <taxon>Mucoromycota</taxon>
        <taxon>Mucoromycotina</taxon>
        <taxon>Mucoromycetes</taxon>
        <taxon>Mucorales</taxon>
        <taxon>Cunninghamellaceae</taxon>
        <taxon>Hesseltinella</taxon>
    </lineage>
</organism>